<proteinExistence type="inferred from homology"/>
<name>A0A9P0DF63_PHACE</name>
<keyword evidence="4" id="KW-0238">DNA-binding</keyword>
<keyword evidence="7" id="KW-1185">Reference proteome</keyword>
<dbReference type="InterPro" id="IPR017261">
    <property type="entry name" value="DNA_mismatch_repair_MutS/MSH"/>
</dbReference>
<dbReference type="Gene3D" id="1.10.1420.10">
    <property type="match status" value="1"/>
</dbReference>
<dbReference type="EMBL" id="OU896718">
    <property type="protein sequence ID" value="CAH1118956.1"/>
    <property type="molecule type" value="Genomic_DNA"/>
</dbReference>
<dbReference type="PROSITE" id="PS00486">
    <property type="entry name" value="DNA_MISMATCH_REPAIR_2"/>
    <property type="match status" value="1"/>
</dbReference>
<dbReference type="InterPro" id="IPR007696">
    <property type="entry name" value="DNA_mismatch_repair_MutS_core"/>
</dbReference>
<dbReference type="PANTHER" id="PTHR11361:SF20">
    <property type="entry name" value="MUTS PROTEIN HOMOLOG 5"/>
    <property type="match status" value="1"/>
</dbReference>
<dbReference type="Gene3D" id="3.40.50.300">
    <property type="entry name" value="P-loop containing nucleotide triphosphate hydrolases"/>
    <property type="match status" value="1"/>
</dbReference>
<dbReference type="InterPro" id="IPR027417">
    <property type="entry name" value="P-loop_NTPase"/>
</dbReference>
<dbReference type="GO" id="GO:0006298">
    <property type="term" value="P:mismatch repair"/>
    <property type="evidence" value="ECO:0007669"/>
    <property type="project" value="InterPro"/>
</dbReference>
<keyword evidence="3" id="KW-0067">ATP-binding</keyword>
<comment type="similarity">
    <text evidence="1">Belongs to the DNA mismatch repair MutS family.</text>
</comment>
<gene>
    <name evidence="6" type="ORF">PHAECO_LOCUS3060</name>
</gene>
<dbReference type="GO" id="GO:0140664">
    <property type="term" value="F:ATP-dependent DNA damage sensor activity"/>
    <property type="evidence" value="ECO:0007669"/>
    <property type="project" value="InterPro"/>
</dbReference>
<protein>
    <recommendedName>
        <fullName evidence="5">DNA mismatch repair proteins mutS family domain-containing protein</fullName>
    </recommendedName>
</protein>
<dbReference type="SUPFAM" id="SSF48334">
    <property type="entry name" value="DNA repair protein MutS, domain III"/>
    <property type="match status" value="1"/>
</dbReference>
<organism evidence="6 7">
    <name type="scientific">Phaedon cochleariae</name>
    <name type="common">Mustard beetle</name>
    <dbReference type="NCBI Taxonomy" id="80249"/>
    <lineage>
        <taxon>Eukaryota</taxon>
        <taxon>Metazoa</taxon>
        <taxon>Ecdysozoa</taxon>
        <taxon>Arthropoda</taxon>
        <taxon>Hexapoda</taxon>
        <taxon>Insecta</taxon>
        <taxon>Pterygota</taxon>
        <taxon>Neoptera</taxon>
        <taxon>Endopterygota</taxon>
        <taxon>Coleoptera</taxon>
        <taxon>Polyphaga</taxon>
        <taxon>Cucujiformia</taxon>
        <taxon>Chrysomeloidea</taxon>
        <taxon>Chrysomelidae</taxon>
        <taxon>Chrysomelinae</taxon>
        <taxon>Chrysomelini</taxon>
        <taxon>Phaedon</taxon>
    </lineage>
</organism>
<dbReference type="SUPFAM" id="SSF52540">
    <property type="entry name" value="P-loop containing nucleoside triphosphate hydrolases"/>
    <property type="match status" value="1"/>
</dbReference>
<evidence type="ECO:0000313" key="7">
    <source>
        <dbReference type="Proteomes" id="UP001153737"/>
    </source>
</evidence>
<dbReference type="InterPro" id="IPR000432">
    <property type="entry name" value="DNA_mismatch_repair_MutS_C"/>
</dbReference>
<dbReference type="Pfam" id="PF05192">
    <property type="entry name" value="MutS_III"/>
    <property type="match status" value="1"/>
</dbReference>
<dbReference type="GO" id="GO:0005524">
    <property type="term" value="F:ATP binding"/>
    <property type="evidence" value="ECO:0007669"/>
    <property type="project" value="UniProtKB-KW"/>
</dbReference>
<evidence type="ECO:0000256" key="1">
    <source>
        <dbReference type="ARBA" id="ARBA00006271"/>
    </source>
</evidence>
<dbReference type="GO" id="GO:0005634">
    <property type="term" value="C:nucleus"/>
    <property type="evidence" value="ECO:0007669"/>
    <property type="project" value="TreeGrafter"/>
</dbReference>
<reference evidence="6" key="2">
    <citation type="submission" date="2022-10" db="EMBL/GenBank/DDBJ databases">
        <authorList>
            <consortium name="ENA_rothamsted_submissions"/>
            <consortium name="culmorum"/>
            <person name="King R."/>
        </authorList>
    </citation>
    <scope>NUCLEOTIDE SEQUENCE</scope>
</reference>
<dbReference type="Pfam" id="PF00488">
    <property type="entry name" value="MutS_V"/>
    <property type="match status" value="1"/>
</dbReference>
<accession>A0A9P0DF63</accession>
<dbReference type="InterPro" id="IPR036187">
    <property type="entry name" value="DNA_mismatch_repair_MutS_sf"/>
</dbReference>
<evidence type="ECO:0000313" key="6">
    <source>
        <dbReference type="EMBL" id="CAH1118956.1"/>
    </source>
</evidence>
<dbReference type="PIRSF" id="PIRSF037677">
    <property type="entry name" value="DNA_mis_repair_Msh6"/>
    <property type="match status" value="1"/>
</dbReference>
<evidence type="ECO:0000256" key="2">
    <source>
        <dbReference type="ARBA" id="ARBA00022741"/>
    </source>
</evidence>
<evidence type="ECO:0000259" key="5">
    <source>
        <dbReference type="PROSITE" id="PS00486"/>
    </source>
</evidence>
<dbReference type="InterPro" id="IPR045076">
    <property type="entry name" value="MutS"/>
</dbReference>
<evidence type="ECO:0000256" key="3">
    <source>
        <dbReference type="ARBA" id="ARBA00022840"/>
    </source>
</evidence>
<dbReference type="GO" id="GO:0051026">
    <property type="term" value="P:chiasma assembly"/>
    <property type="evidence" value="ECO:0007669"/>
    <property type="project" value="TreeGrafter"/>
</dbReference>
<dbReference type="PANTHER" id="PTHR11361">
    <property type="entry name" value="DNA MISMATCH REPAIR PROTEIN MUTS FAMILY MEMBER"/>
    <property type="match status" value="1"/>
</dbReference>
<feature type="domain" description="DNA mismatch repair proteins mutS family" evidence="5">
    <location>
        <begin position="666"/>
        <end position="682"/>
    </location>
</feature>
<dbReference type="OrthoDB" id="29596at2759"/>
<dbReference type="Proteomes" id="UP001153737">
    <property type="component" value="Chromosome 12"/>
</dbReference>
<dbReference type="AlphaFoldDB" id="A0A9P0DF63"/>
<reference evidence="6" key="1">
    <citation type="submission" date="2022-01" db="EMBL/GenBank/DDBJ databases">
        <authorList>
            <person name="King R."/>
        </authorList>
    </citation>
    <scope>NUCLEOTIDE SEQUENCE</scope>
</reference>
<evidence type="ECO:0000256" key="4">
    <source>
        <dbReference type="ARBA" id="ARBA00023125"/>
    </source>
</evidence>
<dbReference type="SMART" id="SM00534">
    <property type="entry name" value="MUTSac"/>
    <property type="match status" value="1"/>
</dbReference>
<dbReference type="GO" id="GO:0030983">
    <property type="term" value="F:mismatched DNA binding"/>
    <property type="evidence" value="ECO:0007669"/>
    <property type="project" value="InterPro"/>
</dbReference>
<dbReference type="SMART" id="SM00533">
    <property type="entry name" value="MUTSd"/>
    <property type="match status" value="1"/>
</dbReference>
<sequence>MSTSNSTLVFKLRRGQENNDSNAEGDEQDIHSQEDEDTKTLLSILCKHGKVGAACYNFQEKQLYVYEEFLDIFPRCLATIHLLREINPSFILSTGSIKDEFIRILRDIFTNRSDTTVTSDSVCSLPANFFLVSPKEYSYEICKSIISQIKLPSIEDDPSEVRRELTIHSLIDFDNRMSVQAAGTLVKYLEKNWTYFGMINDDLKCLSITQISRKHHLLIDNPTFEALQIFSKRGHDASFKRGLPSSTREGLSIYKLFSHNCKSKNGLISLRNILFNPTNDRNVLEKRQDFISFVLQPCNEEFIASLRDNMKGIGGDINMILSKIENSRANSRDWNVLYKAIYHTIFISDLCAPYKDQSCLLMDLSKAISQELLGLEQSIENGIDFTVSQKRGRPIIRFGLDEVLDAKKLRQQDIAKDITAAARFAANNLPEFLDECAVIYLPEMGHLIGVKEWSQGCAPEDLEHLGFNFMFTIGGTIHYKNPMCFELDKRLGDINAEIIDHENRILRRLSGFILKYNKDIREPIKIIGLMDCLISMALTASQNMYIRPTLNQQNYFEIQNSRHPLMEHLIGQIQSNNFYSGGKYSRMKIITGPNGSGKSMYLKQIALVMFLAHVGSFVPAEAANIGMLKSIHSRLQTTESASVRLSAFMIDISQMTSALNNIQPCSLILMDEFGKGTTEVDGVCLLAGLLRYFLDRMDGCPHILVATHFQQIVSHLPKTPLILYQKMEHRKETGGLCFLFRLVEGISESFAIDVAEACGIDIHIIRRAREIMESLQHGKILRPLEHNRRNNFNPDNLHQLNIPEPDE</sequence>
<keyword evidence="2" id="KW-0547">Nucleotide-binding</keyword>